<evidence type="ECO:0000313" key="2">
    <source>
        <dbReference type="Proteomes" id="UP000505210"/>
    </source>
</evidence>
<proteinExistence type="predicted"/>
<keyword evidence="2" id="KW-1185">Reference proteome</keyword>
<reference evidence="1 2" key="1">
    <citation type="submission" date="2020-05" db="EMBL/GenBank/DDBJ databases">
        <title>Complete genome sequence of of a novel Thermoleptolyngbya strain isolated from hot springs of Ganzi, Sichuan China.</title>
        <authorList>
            <person name="Tang J."/>
            <person name="Daroch M."/>
            <person name="Li L."/>
            <person name="Waleron K."/>
            <person name="Waleron M."/>
            <person name="Waleron M."/>
        </authorList>
    </citation>
    <scope>NUCLEOTIDE SEQUENCE [LARGE SCALE GENOMIC DNA]</scope>
    <source>
        <strain evidence="1 2">PKUAC-SCTA183</strain>
    </source>
</reference>
<dbReference type="AlphaFoldDB" id="A0A6M8B431"/>
<dbReference type="KEGG" id="theu:HPC62_02110"/>
<accession>A0A6M8B431</accession>
<dbReference type="RefSeq" id="WP_172353542.1">
    <property type="nucleotide sequence ID" value="NZ_CP053661.1"/>
</dbReference>
<dbReference type="Proteomes" id="UP000505210">
    <property type="component" value="Chromosome"/>
</dbReference>
<organism evidence="1 2">
    <name type="scientific">Thermoleptolyngbya sichuanensis A183</name>
    <dbReference type="NCBI Taxonomy" id="2737172"/>
    <lineage>
        <taxon>Bacteria</taxon>
        <taxon>Bacillati</taxon>
        <taxon>Cyanobacteriota</taxon>
        <taxon>Cyanophyceae</taxon>
        <taxon>Oculatellales</taxon>
        <taxon>Oculatellaceae</taxon>
        <taxon>Thermoleptolyngbya</taxon>
        <taxon>Thermoleptolyngbya sichuanensis</taxon>
    </lineage>
</organism>
<evidence type="ECO:0000313" key="1">
    <source>
        <dbReference type="EMBL" id="QKD81128.1"/>
    </source>
</evidence>
<protein>
    <submittedName>
        <fullName evidence="1">Uncharacterized protein</fullName>
    </submittedName>
</protein>
<name>A0A6M8B431_9CYAN</name>
<dbReference type="EMBL" id="CP053661">
    <property type="protein sequence ID" value="QKD81128.1"/>
    <property type="molecule type" value="Genomic_DNA"/>
</dbReference>
<sequence>MAGNTLAETISEGAILPENTLAETLLAATLLAGNTLAVKTLEGDRPHRKTIR</sequence>
<gene>
    <name evidence="1" type="ORF">HPC62_02110</name>
</gene>